<dbReference type="Proteomes" id="UP000287224">
    <property type="component" value="Unassembled WGS sequence"/>
</dbReference>
<gene>
    <name evidence="8" type="ORF">KDAU_61570</name>
</gene>
<dbReference type="OrthoDB" id="9808843at2"/>
<dbReference type="AlphaFoldDB" id="A0A401ZPJ3"/>
<evidence type="ECO:0000313" key="9">
    <source>
        <dbReference type="Proteomes" id="UP000287224"/>
    </source>
</evidence>
<proteinExistence type="predicted"/>
<dbReference type="CDD" id="cd17535">
    <property type="entry name" value="REC_NarL-like"/>
    <property type="match status" value="1"/>
</dbReference>
<dbReference type="SUPFAM" id="SSF46894">
    <property type="entry name" value="C-terminal effector domain of the bipartite response regulators"/>
    <property type="match status" value="1"/>
</dbReference>
<keyword evidence="9" id="KW-1185">Reference proteome</keyword>
<dbReference type="InterPro" id="IPR039420">
    <property type="entry name" value="WalR-like"/>
</dbReference>
<dbReference type="SUPFAM" id="SSF52172">
    <property type="entry name" value="CheY-like"/>
    <property type="match status" value="1"/>
</dbReference>
<comment type="caution">
    <text evidence="8">The sequence shown here is derived from an EMBL/GenBank/DDBJ whole genome shotgun (WGS) entry which is preliminary data.</text>
</comment>
<dbReference type="EMBL" id="BIFQ01000002">
    <property type="protein sequence ID" value="GCE08828.1"/>
    <property type="molecule type" value="Genomic_DNA"/>
</dbReference>
<evidence type="ECO:0000256" key="4">
    <source>
        <dbReference type="ARBA" id="ARBA00023163"/>
    </source>
</evidence>
<dbReference type="RefSeq" id="WP_126601312.1">
    <property type="nucleotide sequence ID" value="NZ_BIFQ01000002.1"/>
</dbReference>
<evidence type="ECO:0000256" key="3">
    <source>
        <dbReference type="ARBA" id="ARBA00023125"/>
    </source>
</evidence>
<dbReference type="PRINTS" id="PR00038">
    <property type="entry name" value="HTHLUXR"/>
</dbReference>
<dbReference type="InterPro" id="IPR001789">
    <property type="entry name" value="Sig_transdc_resp-reg_receiver"/>
</dbReference>
<dbReference type="InterPro" id="IPR011006">
    <property type="entry name" value="CheY-like_superfamily"/>
</dbReference>
<dbReference type="GO" id="GO:0003677">
    <property type="term" value="F:DNA binding"/>
    <property type="evidence" value="ECO:0007669"/>
    <property type="project" value="UniProtKB-KW"/>
</dbReference>
<sequence length="223" mass="24027">MNGGKIRIALADDQRLLREGLRIILEAAPDMLVVGEADDGITATALATTEQPDVMLMDIRMPRRDGIAATEIIHHAHPSVRIILLTTYDTPEQVIKGMRAGASGYILKDCSAEELYAAIRTVARGQILLQTVSAAQLLAGLPSAATPQPSSPPPRSVVEKTGLTERERDVLRLIVQGRSNSEIAAELYVSEATVKTHINHIFSKLGARDRVQAVVLAQQLGLA</sequence>
<dbReference type="GO" id="GO:0006355">
    <property type="term" value="P:regulation of DNA-templated transcription"/>
    <property type="evidence" value="ECO:0007669"/>
    <property type="project" value="InterPro"/>
</dbReference>
<organism evidence="8 9">
    <name type="scientific">Dictyobacter aurantiacus</name>
    <dbReference type="NCBI Taxonomy" id="1936993"/>
    <lineage>
        <taxon>Bacteria</taxon>
        <taxon>Bacillati</taxon>
        <taxon>Chloroflexota</taxon>
        <taxon>Ktedonobacteria</taxon>
        <taxon>Ktedonobacterales</taxon>
        <taxon>Dictyobacteraceae</taxon>
        <taxon>Dictyobacter</taxon>
    </lineage>
</organism>
<feature type="domain" description="HTH luxR-type" evidence="6">
    <location>
        <begin position="156"/>
        <end position="221"/>
    </location>
</feature>
<keyword evidence="1 5" id="KW-0597">Phosphoprotein</keyword>
<feature type="modified residue" description="4-aspartylphosphate" evidence="5">
    <location>
        <position position="58"/>
    </location>
</feature>
<dbReference type="SMART" id="SM00448">
    <property type="entry name" value="REC"/>
    <property type="match status" value="1"/>
</dbReference>
<keyword evidence="4" id="KW-0804">Transcription</keyword>
<dbReference type="Gene3D" id="3.40.50.2300">
    <property type="match status" value="1"/>
</dbReference>
<evidence type="ECO:0000313" key="8">
    <source>
        <dbReference type="EMBL" id="GCE08828.1"/>
    </source>
</evidence>
<dbReference type="CDD" id="cd06170">
    <property type="entry name" value="LuxR_C_like"/>
    <property type="match status" value="1"/>
</dbReference>
<reference evidence="9" key="1">
    <citation type="submission" date="2018-12" db="EMBL/GenBank/DDBJ databases">
        <title>Tengunoibacter tsumagoiensis gen. nov., sp. nov., Dictyobacter kobayashii sp. nov., D. alpinus sp. nov., and D. joshuensis sp. nov. and description of Dictyobacteraceae fam. nov. within the order Ktedonobacterales isolated from Tengu-no-mugimeshi.</title>
        <authorList>
            <person name="Wang C.M."/>
            <person name="Zheng Y."/>
            <person name="Sakai Y."/>
            <person name="Toyoda A."/>
            <person name="Minakuchi Y."/>
            <person name="Abe K."/>
            <person name="Yokota A."/>
            <person name="Yabe S."/>
        </authorList>
    </citation>
    <scope>NUCLEOTIDE SEQUENCE [LARGE SCALE GENOMIC DNA]</scope>
    <source>
        <strain evidence="9">S-27</strain>
    </source>
</reference>
<dbReference type="SMART" id="SM00421">
    <property type="entry name" value="HTH_LUXR"/>
    <property type="match status" value="1"/>
</dbReference>
<dbReference type="PANTHER" id="PTHR43214">
    <property type="entry name" value="TWO-COMPONENT RESPONSE REGULATOR"/>
    <property type="match status" value="1"/>
</dbReference>
<accession>A0A401ZPJ3</accession>
<evidence type="ECO:0000256" key="5">
    <source>
        <dbReference type="PROSITE-ProRule" id="PRU00169"/>
    </source>
</evidence>
<dbReference type="Pfam" id="PF00196">
    <property type="entry name" value="GerE"/>
    <property type="match status" value="1"/>
</dbReference>
<dbReference type="PROSITE" id="PS50043">
    <property type="entry name" value="HTH_LUXR_2"/>
    <property type="match status" value="1"/>
</dbReference>
<dbReference type="InterPro" id="IPR016032">
    <property type="entry name" value="Sig_transdc_resp-reg_C-effctor"/>
</dbReference>
<evidence type="ECO:0000256" key="2">
    <source>
        <dbReference type="ARBA" id="ARBA00023015"/>
    </source>
</evidence>
<keyword evidence="3 8" id="KW-0238">DNA-binding</keyword>
<feature type="domain" description="Response regulatory" evidence="7">
    <location>
        <begin position="7"/>
        <end position="123"/>
    </location>
</feature>
<evidence type="ECO:0000256" key="1">
    <source>
        <dbReference type="ARBA" id="ARBA00022553"/>
    </source>
</evidence>
<keyword evidence="2" id="KW-0805">Transcription regulation</keyword>
<name>A0A401ZPJ3_9CHLR</name>
<dbReference type="GO" id="GO:0000160">
    <property type="term" value="P:phosphorelay signal transduction system"/>
    <property type="evidence" value="ECO:0007669"/>
    <property type="project" value="InterPro"/>
</dbReference>
<dbReference type="PROSITE" id="PS50110">
    <property type="entry name" value="RESPONSE_REGULATORY"/>
    <property type="match status" value="1"/>
</dbReference>
<evidence type="ECO:0000259" key="6">
    <source>
        <dbReference type="PROSITE" id="PS50043"/>
    </source>
</evidence>
<evidence type="ECO:0000259" key="7">
    <source>
        <dbReference type="PROSITE" id="PS50110"/>
    </source>
</evidence>
<dbReference type="Pfam" id="PF00072">
    <property type="entry name" value="Response_reg"/>
    <property type="match status" value="1"/>
</dbReference>
<dbReference type="InterPro" id="IPR000792">
    <property type="entry name" value="Tscrpt_reg_LuxR_C"/>
</dbReference>
<protein>
    <submittedName>
        <fullName evidence="8">DNA-binding response regulator</fullName>
    </submittedName>
</protein>
<dbReference type="InterPro" id="IPR058245">
    <property type="entry name" value="NreC/VraR/RcsB-like_REC"/>
</dbReference>
<dbReference type="PANTHER" id="PTHR43214:SF24">
    <property type="entry name" value="TRANSCRIPTIONAL REGULATORY PROTEIN NARL-RELATED"/>
    <property type="match status" value="1"/>
</dbReference>
<dbReference type="PROSITE" id="PS00622">
    <property type="entry name" value="HTH_LUXR_1"/>
    <property type="match status" value="1"/>
</dbReference>